<dbReference type="InterPro" id="IPR041490">
    <property type="entry name" value="KstR2_TetR_C"/>
</dbReference>
<evidence type="ECO:0000256" key="2">
    <source>
        <dbReference type="ARBA" id="ARBA00023125"/>
    </source>
</evidence>
<dbReference type="SUPFAM" id="SSF46689">
    <property type="entry name" value="Homeodomain-like"/>
    <property type="match status" value="1"/>
</dbReference>
<dbReference type="RefSeq" id="WP_316700278.1">
    <property type="nucleotide sequence ID" value="NZ_CP136336.1"/>
</dbReference>
<dbReference type="EMBL" id="CP136336">
    <property type="protein sequence ID" value="WOB07621.1"/>
    <property type="molecule type" value="Genomic_DNA"/>
</dbReference>
<evidence type="ECO:0000256" key="3">
    <source>
        <dbReference type="ARBA" id="ARBA00023163"/>
    </source>
</evidence>
<dbReference type="PRINTS" id="PR00455">
    <property type="entry name" value="HTHTETR"/>
</dbReference>
<dbReference type="Gene3D" id="1.10.357.10">
    <property type="entry name" value="Tetracycline Repressor, domain 2"/>
    <property type="match status" value="1"/>
</dbReference>
<keyword evidence="7" id="KW-1185">Reference proteome</keyword>
<dbReference type="SUPFAM" id="SSF48498">
    <property type="entry name" value="Tetracyclin repressor-like, C-terminal domain"/>
    <property type="match status" value="1"/>
</dbReference>
<dbReference type="InterPro" id="IPR036271">
    <property type="entry name" value="Tet_transcr_reg_TetR-rel_C_sf"/>
</dbReference>
<dbReference type="PROSITE" id="PS50977">
    <property type="entry name" value="HTH_TETR_2"/>
    <property type="match status" value="1"/>
</dbReference>
<dbReference type="InterPro" id="IPR009057">
    <property type="entry name" value="Homeodomain-like_sf"/>
</dbReference>
<evidence type="ECO:0000256" key="1">
    <source>
        <dbReference type="ARBA" id="ARBA00023015"/>
    </source>
</evidence>
<keyword evidence="2 4" id="KW-0238">DNA-binding</keyword>
<feature type="domain" description="HTH tetR-type" evidence="5">
    <location>
        <begin position="19"/>
        <end position="79"/>
    </location>
</feature>
<name>A0ABZ0CRL0_9BURK</name>
<proteinExistence type="predicted"/>
<dbReference type="Gene3D" id="1.10.10.60">
    <property type="entry name" value="Homeodomain-like"/>
    <property type="match status" value="1"/>
</dbReference>
<evidence type="ECO:0000259" key="5">
    <source>
        <dbReference type="PROSITE" id="PS50977"/>
    </source>
</evidence>
<keyword evidence="1" id="KW-0805">Transcription regulation</keyword>
<protein>
    <submittedName>
        <fullName evidence="6">TetR/AcrR family transcriptional regulator</fullName>
    </submittedName>
</protein>
<feature type="DNA-binding region" description="H-T-H motif" evidence="4">
    <location>
        <begin position="42"/>
        <end position="61"/>
    </location>
</feature>
<accession>A0ABZ0CRL0</accession>
<reference evidence="6 7" key="1">
    <citation type="submission" date="2023-10" db="EMBL/GenBank/DDBJ databases">
        <title>Bacteria for the degradation of biodegradable plastic PBAT(Polybutylene adipate terephthalate).</title>
        <authorList>
            <person name="Weon H.-Y."/>
            <person name="Yeon J."/>
        </authorList>
    </citation>
    <scope>NUCLEOTIDE SEQUENCE [LARGE SCALE GENOMIC DNA]</scope>
    <source>
        <strain evidence="6 7">SBD 7-3</strain>
    </source>
</reference>
<dbReference type="PANTHER" id="PTHR30055">
    <property type="entry name" value="HTH-TYPE TRANSCRIPTIONAL REGULATOR RUTR"/>
    <property type="match status" value="1"/>
</dbReference>
<sequence length="207" mass="22937">MPAKKTPANARKPAPAEGGMREEQLVTIAASLFAQKGYEGTSLRDIAEQAGITKAALYYWFPEKEALFQRVVAGRMAALVERVTTAVAAVSDPLEKIRVFLLCSAEHIDRDRAGWISSSNTFWSNFDPEQRQAVVPERDRFERLLRQCVSDAVAQGALRDIDPALATRLLLSGVNYLPRWHKPGGPLSAVQVVEQYLDMVLNGLSKR</sequence>
<evidence type="ECO:0000313" key="7">
    <source>
        <dbReference type="Proteomes" id="UP001303946"/>
    </source>
</evidence>
<dbReference type="Pfam" id="PF00440">
    <property type="entry name" value="TetR_N"/>
    <property type="match status" value="1"/>
</dbReference>
<dbReference type="Proteomes" id="UP001303946">
    <property type="component" value="Chromosome"/>
</dbReference>
<organism evidence="6 7">
    <name type="scientific">Piscinibacter gummiphilus</name>
    <dbReference type="NCBI Taxonomy" id="946333"/>
    <lineage>
        <taxon>Bacteria</taxon>
        <taxon>Pseudomonadati</taxon>
        <taxon>Pseudomonadota</taxon>
        <taxon>Betaproteobacteria</taxon>
        <taxon>Burkholderiales</taxon>
        <taxon>Sphaerotilaceae</taxon>
        <taxon>Piscinibacter</taxon>
    </lineage>
</organism>
<dbReference type="InterPro" id="IPR050109">
    <property type="entry name" value="HTH-type_TetR-like_transc_reg"/>
</dbReference>
<keyword evidence="3" id="KW-0804">Transcription</keyword>
<dbReference type="InterPro" id="IPR001647">
    <property type="entry name" value="HTH_TetR"/>
</dbReference>
<evidence type="ECO:0000313" key="6">
    <source>
        <dbReference type="EMBL" id="WOB07621.1"/>
    </source>
</evidence>
<dbReference type="Pfam" id="PF17932">
    <property type="entry name" value="TetR_C_24"/>
    <property type="match status" value="1"/>
</dbReference>
<evidence type="ECO:0000256" key="4">
    <source>
        <dbReference type="PROSITE-ProRule" id="PRU00335"/>
    </source>
</evidence>
<gene>
    <name evidence="6" type="ORF">RXV79_22250</name>
</gene>
<dbReference type="PANTHER" id="PTHR30055:SF240">
    <property type="entry name" value="HTH-TYPE TRANSCRIPTIONAL REGULATOR ACRR"/>
    <property type="match status" value="1"/>
</dbReference>